<accession>A0A7N2L8J2</accession>
<reference evidence="1 2" key="1">
    <citation type="journal article" date="2016" name="G3 (Bethesda)">
        <title>First Draft Assembly and Annotation of the Genome of a California Endemic Oak Quercus lobata Nee (Fagaceae).</title>
        <authorList>
            <person name="Sork V.L."/>
            <person name="Fitz-Gibbon S.T."/>
            <person name="Puiu D."/>
            <person name="Crepeau M."/>
            <person name="Gugger P.F."/>
            <person name="Sherman R."/>
            <person name="Stevens K."/>
            <person name="Langley C.H."/>
            <person name="Pellegrini M."/>
            <person name="Salzberg S.L."/>
        </authorList>
    </citation>
    <scope>NUCLEOTIDE SEQUENCE [LARGE SCALE GENOMIC DNA]</scope>
    <source>
        <strain evidence="1 2">cv. SW786</strain>
    </source>
</reference>
<dbReference type="PANTHER" id="PTHR33710:SF64">
    <property type="entry name" value="ENDONUCLEASE_EXONUCLEASE_PHOSPHATASE DOMAIN-CONTAINING PROTEIN"/>
    <property type="match status" value="1"/>
</dbReference>
<dbReference type="AlphaFoldDB" id="A0A7N2L8J2"/>
<dbReference type="Gene3D" id="3.60.10.10">
    <property type="entry name" value="Endonuclease/exonuclease/phosphatase"/>
    <property type="match status" value="1"/>
</dbReference>
<dbReference type="InParanoid" id="A0A7N2L8J2"/>
<dbReference type="EnsemblPlants" id="QL03p048269:mrna">
    <property type="protein sequence ID" value="QL03p048269:mrna"/>
    <property type="gene ID" value="QL03p048269"/>
</dbReference>
<reference evidence="1" key="2">
    <citation type="submission" date="2021-01" db="UniProtKB">
        <authorList>
            <consortium name="EnsemblPlants"/>
        </authorList>
    </citation>
    <scope>IDENTIFICATION</scope>
</reference>
<keyword evidence="2" id="KW-1185">Reference proteome</keyword>
<name>A0A7N2L8J2_QUELO</name>
<dbReference type="InterPro" id="IPR036691">
    <property type="entry name" value="Endo/exonu/phosph_ase_sf"/>
</dbReference>
<proteinExistence type="predicted"/>
<dbReference type="EMBL" id="LRBV02000003">
    <property type="status" value="NOT_ANNOTATED_CDS"/>
    <property type="molecule type" value="Genomic_DNA"/>
</dbReference>
<evidence type="ECO:0000313" key="2">
    <source>
        <dbReference type="Proteomes" id="UP000594261"/>
    </source>
</evidence>
<dbReference type="SUPFAM" id="SSF56219">
    <property type="entry name" value="DNase I-like"/>
    <property type="match status" value="1"/>
</dbReference>
<dbReference type="PANTHER" id="PTHR33710">
    <property type="entry name" value="BNAC02G09200D PROTEIN"/>
    <property type="match status" value="1"/>
</dbReference>
<organism evidence="1 2">
    <name type="scientific">Quercus lobata</name>
    <name type="common">Valley oak</name>
    <dbReference type="NCBI Taxonomy" id="97700"/>
    <lineage>
        <taxon>Eukaryota</taxon>
        <taxon>Viridiplantae</taxon>
        <taxon>Streptophyta</taxon>
        <taxon>Embryophyta</taxon>
        <taxon>Tracheophyta</taxon>
        <taxon>Spermatophyta</taxon>
        <taxon>Magnoliopsida</taxon>
        <taxon>eudicotyledons</taxon>
        <taxon>Gunneridae</taxon>
        <taxon>Pentapetalae</taxon>
        <taxon>rosids</taxon>
        <taxon>fabids</taxon>
        <taxon>Fagales</taxon>
        <taxon>Fagaceae</taxon>
        <taxon>Quercus</taxon>
    </lineage>
</organism>
<dbReference type="Gramene" id="QL03p048269:mrna">
    <property type="protein sequence ID" value="QL03p048269:mrna"/>
    <property type="gene ID" value="QL03p048269"/>
</dbReference>
<evidence type="ECO:0000313" key="1">
    <source>
        <dbReference type="EnsemblPlants" id="QL03p048269:mrna"/>
    </source>
</evidence>
<dbReference type="Proteomes" id="UP000594261">
    <property type="component" value="Chromosome 3"/>
</dbReference>
<protein>
    <submittedName>
        <fullName evidence="1">Uncharacterized protein</fullName>
    </submittedName>
</protein>
<sequence>MYTGREIRTSHWLGKGLIVELNENGKRKVMWEHNKVADKSASWVAKGNKDSILVAEGLGPYISQAHPLGLCRFEDGECSKSSQANCGPSSKSQNVPLPLCPSGLSIEKNGASSALHPKSSVVLPPIHNLPVEALTAPKALGNSESCARLSLSRPTKSTIALNLSVKVSPTSIVLIKSVVLSFSGPSFQAMTEAGDEERLGSEDAVFIPFSNIEMVLPLSLYRSPESELDCSVLDREAIIGNTPFVNEGHIVGWTNESDGIVDSMFVATGLEDELWEFDERSMIWERGGEPLVVVPLATEAPLEDEVNYRKEIMCKENASSKQLSQWVTNRIKAFRKFVRTSLEGFEEQITDLFLALKARKTKCEQGLIDLLLEGGTFTWSNSREVALKARLDRFLFSVDWEDKFPTVHQRRLSRLLSDHFLIVLEGGSFHRGRRPFRFENMWLKDEGFVERKNRGKKLWKELNDLEIIGDSRVLTEEEKLDMERIRGDLTPLIGLWWMENCLRIRRP</sequence>